<evidence type="ECO:0000313" key="1">
    <source>
        <dbReference type="EMBL" id="KAF6162569.1"/>
    </source>
</evidence>
<protein>
    <submittedName>
        <fullName evidence="1">Uncharacterized protein</fullName>
    </submittedName>
</protein>
<dbReference type="AlphaFoldDB" id="A0A7J7N5S7"/>
<organism evidence="1 2">
    <name type="scientific">Kingdonia uniflora</name>
    <dbReference type="NCBI Taxonomy" id="39325"/>
    <lineage>
        <taxon>Eukaryota</taxon>
        <taxon>Viridiplantae</taxon>
        <taxon>Streptophyta</taxon>
        <taxon>Embryophyta</taxon>
        <taxon>Tracheophyta</taxon>
        <taxon>Spermatophyta</taxon>
        <taxon>Magnoliopsida</taxon>
        <taxon>Ranunculales</taxon>
        <taxon>Circaeasteraceae</taxon>
        <taxon>Kingdonia</taxon>
    </lineage>
</organism>
<accession>A0A7J7N5S7</accession>
<evidence type="ECO:0000313" key="2">
    <source>
        <dbReference type="Proteomes" id="UP000541444"/>
    </source>
</evidence>
<dbReference type="Proteomes" id="UP000541444">
    <property type="component" value="Unassembled WGS sequence"/>
</dbReference>
<proteinExistence type="predicted"/>
<keyword evidence="2" id="KW-1185">Reference proteome</keyword>
<gene>
    <name evidence="1" type="ORF">GIB67_003115</name>
</gene>
<reference evidence="1 2" key="1">
    <citation type="journal article" date="2020" name="IScience">
        <title>Genome Sequencing of the Endangered Kingdonia uniflora (Circaeasteraceae, Ranunculales) Reveals Potential Mechanisms of Evolutionary Specialization.</title>
        <authorList>
            <person name="Sun Y."/>
            <person name="Deng T."/>
            <person name="Zhang A."/>
            <person name="Moore M.J."/>
            <person name="Landis J.B."/>
            <person name="Lin N."/>
            <person name="Zhang H."/>
            <person name="Zhang X."/>
            <person name="Huang J."/>
            <person name="Zhang X."/>
            <person name="Sun H."/>
            <person name="Wang H."/>
        </authorList>
    </citation>
    <scope>NUCLEOTIDE SEQUENCE [LARGE SCALE GENOMIC DNA]</scope>
    <source>
        <strain evidence="1">TB1705</strain>
        <tissue evidence="1">Leaf</tissue>
    </source>
</reference>
<sequence length="67" mass="7807">MDKNYTCWVFHREDYEEQSDDDDDGERVPFDGLHDMFEDLEVPMYSDNLAHHVEHGESEGNNASNAT</sequence>
<comment type="caution">
    <text evidence="1">The sequence shown here is derived from an EMBL/GenBank/DDBJ whole genome shotgun (WGS) entry which is preliminary data.</text>
</comment>
<name>A0A7J7N5S7_9MAGN</name>
<dbReference type="EMBL" id="JACGCM010001019">
    <property type="protein sequence ID" value="KAF6162569.1"/>
    <property type="molecule type" value="Genomic_DNA"/>
</dbReference>